<comment type="caution">
    <text evidence="8">The sequence shown here is derived from an EMBL/GenBank/DDBJ whole genome shotgun (WGS) entry which is preliminary data.</text>
</comment>
<sequence length="291" mass="32613">MRILVLGATGMLGSAVFHTFNESDQFEVYGTIRNRRAKEYFPSSTHSHFLTDVDVLDVDALFQAFEKARPDLVINCIGLIKQHDTANDPLVALPINSMFPHRLAKFCALANARLIHVSTDCVFSGRKGLYNESDPSDAEDLYGKSKFIGELADLKHAITIRTSIIGHEINSHHALVDWFLSQEKAVKGYAKAIFSGLPTFELARVMRDYILPRPDLHGLYHVAAKPINKHDLLALVSEIYNKKINIIADEQVVIDRSLNAARFEAATGYRAPSWPELIALMHQSRKLYGVN</sequence>
<evidence type="ECO:0000256" key="5">
    <source>
        <dbReference type="ARBA" id="ARBA00048200"/>
    </source>
</evidence>
<dbReference type="PANTHER" id="PTHR10491">
    <property type="entry name" value="DTDP-4-DEHYDRORHAMNOSE REDUCTASE"/>
    <property type="match status" value="1"/>
</dbReference>
<comment type="cofactor">
    <cofactor evidence="6">
        <name>Mg(2+)</name>
        <dbReference type="ChEBI" id="CHEBI:18420"/>
    </cofactor>
    <text evidence="6">Binds 1 Mg(2+) ion per monomer.</text>
</comment>
<dbReference type="Pfam" id="PF04321">
    <property type="entry name" value="RmlD_sub_bind"/>
    <property type="match status" value="1"/>
</dbReference>
<dbReference type="Proteomes" id="UP000055035">
    <property type="component" value="Unassembled WGS sequence"/>
</dbReference>
<comment type="function">
    <text evidence="6">Catalyzes the reduction of dTDP-6-deoxy-L-lyxo-4-hexulose to yield dTDP-L-rhamnose.</text>
</comment>
<dbReference type="GO" id="GO:0019305">
    <property type="term" value="P:dTDP-rhamnose biosynthetic process"/>
    <property type="evidence" value="ECO:0007669"/>
    <property type="project" value="UniProtKB-UniPathway"/>
</dbReference>
<dbReference type="InterPro" id="IPR005913">
    <property type="entry name" value="dTDP_dehydrorham_reduct"/>
</dbReference>
<dbReference type="Gene3D" id="3.40.50.720">
    <property type="entry name" value="NAD(P)-binding Rossmann-like Domain"/>
    <property type="match status" value="1"/>
</dbReference>
<gene>
    <name evidence="8" type="ORF">Ljor_0186</name>
</gene>
<organism evidence="8 9">
    <name type="scientific">Legionella jordanis</name>
    <dbReference type="NCBI Taxonomy" id="456"/>
    <lineage>
        <taxon>Bacteria</taxon>
        <taxon>Pseudomonadati</taxon>
        <taxon>Pseudomonadota</taxon>
        <taxon>Gammaproteobacteria</taxon>
        <taxon>Legionellales</taxon>
        <taxon>Legionellaceae</taxon>
        <taxon>Legionella</taxon>
    </lineage>
</organism>
<dbReference type="EC" id="1.1.1.133" evidence="3 6"/>
<dbReference type="STRING" id="456.Ljor_0186"/>
<dbReference type="GO" id="GO:0009243">
    <property type="term" value="P:O antigen biosynthetic process"/>
    <property type="evidence" value="ECO:0007669"/>
    <property type="project" value="UniProtKB-UniPathway"/>
</dbReference>
<evidence type="ECO:0000313" key="8">
    <source>
        <dbReference type="EMBL" id="KTD18963.1"/>
    </source>
</evidence>
<keyword evidence="6" id="KW-0560">Oxidoreductase</keyword>
<keyword evidence="6" id="KW-0521">NADP</keyword>
<dbReference type="InterPro" id="IPR036291">
    <property type="entry name" value="NAD(P)-bd_dom_sf"/>
</dbReference>
<comment type="similarity">
    <text evidence="2 6">Belongs to the dTDP-4-dehydrorhamnose reductase family.</text>
</comment>
<dbReference type="AlphaFoldDB" id="A0A0W0VFL9"/>
<protein>
    <recommendedName>
        <fullName evidence="4 6">dTDP-4-dehydrorhamnose reductase</fullName>
        <ecNumber evidence="3 6">1.1.1.133</ecNumber>
    </recommendedName>
</protein>
<comment type="pathway">
    <text evidence="1 6">Carbohydrate biosynthesis; dTDP-L-rhamnose biosynthesis.</text>
</comment>
<dbReference type="EMBL" id="LNYJ01000003">
    <property type="protein sequence ID" value="KTD18963.1"/>
    <property type="molecule type" value="Genomic_DNA"/>
</dbReference>
<dbReference type="GO" id="GO:0008831">
    <property type="term" value="F:dTDP-4-dehydrorhamnose reductase activity"/>
    <property type="evidence" value="ECO:0007669"/>
    <property type="project" value="UniProtKB-EC"/>
</dbReference>
<dbReference type="CDD" id="cd05254">
    <property type="entry name" value="dTDP_HR_like_SDR_e"/>
    <property type="match status" value="1"/>
</dbReference>
<proteinExistence type="inferred from homology"/>
<dbReference type="RefSeq" id="WP_058469772.1">
    <property type="nucleotide sequence ID" value="NZ_CAAAIC010000005.1"/>
</dbReference>
<evidence type="ECO:0000256" key="2">
    <source>
        <dbReference type="ARBA" id="ARBA00010944"/>
    </source>
</evidence>
<evidence type="ECO:0000256" key="1">
    <source>
        <dbReference type="ARBA" id="ARBA00004781"/>
    </source>
</evidence>
<dbReference type="UniPathway" id="UPA00281"/>
<comment type="catalytic activity">
    <reaction evidence="5 6">
        <text>dTDP-beta-L-rhamnose + NADP(+) = dTDP-4-dehydro-beta-L-rhamnose + NADPH + H(+)</text>
        <dbReference type="Rhea" id="RHEA:21796"/>
        <dbReference type="ChEBI" id="CHEBI:15378"/>
        <dbReference type="ChEBI" id="CHEBI:57510"/>
        <dbReference type="ChEBI" id="CHEBI:57783"/>
        <dbReference type="ChEBI" id="CHEBI:58349"/>
        <dbReference type="ChEBI" id="CHEBI:62830"/>
        <dbReference type="EC" id="1.1.1.133"/>
    </reaction>
</comment>
<dbReference type="OrthoDB" id="9803892at2"/>
<accession>A0A0W0VFL9</accession>
<dbReference type="PATRIC" id="fig|456.5.peg.203"/>
<keyword evidence="9" id="KW-1185">Reference proteome</keyword>
<evidence type="ECO:0000256" key="4">
    <source>
        <dbReference type="ARBA" id="ARBA00017099"/>
    </source>
</evidence>
<dbReference type="PANTHER" id="PTHR10491:SF4">
    <property type="entry name" value="METHIONINE ADENOSYLTRANSFERASE 2 SUBUNIT BETA"/>
    <property type="match status" value="1"/>
</dbReference>
<feature type="domain" description="RmlD-like substrate binding" evidence="7">
    <location>
        <begin position="1"/>
        <end position="238"/>
    </location>
</feature>
<evidence type="ECO:0000256" key="3">
    <source>
        <dbReference type="ARBA" id="ARBA00012929"/>
    </source>
</evidence>
<name>A0A0W0VFL9_9GAMM</name>
<dbReference type="SUPFAM" id="SSF51735">
    <property type="entry name" value="NAD(P)-binding Rossmann-fold domains"/>
    <property type="match status" value="1"/>
</dbReference>
<evidence type="ECO:0000313" key="9">
    <source>
        <dbReference type="Proteomes" id="UP000055035"/>
    </source>
</evidence>
<dbReference type="GO" id="GO:0005829">
    <property type="term" value="C:cytosol"/>
    <property type="evidence" value="ECO:0007669"/>
    <property type="project" value="TreeGrafter"/>
</dbReference>
<evidence type="ECO:0000256" key="6">
    <source>
        <dbReference type="RuleBase" id="RU364082"/>
    </source>
</evidence>
<reference evidence="8 9" key="1">
    <citation type="submission" date="2015-11" db="EMBL/GenBank/DDBJ databases">
        <title>Genomic analysis of 38 Legionella species identifies large and diverse effector repertoires.</title>
        <authorList>
            <person name="Burstein D."/>
            <person name="Amaro F."/>
            <person name="Zusman T."/>
            <person name="Lifshitz Z."/>
            <person name="Cohen O."/>
            <person name="Gilbert J.A."/>
            <person name="Pupko T."/>
            <person name="Shuman H.A."/>
            <person name="Segal G."/>
        </authorList>
    </citation>
    <scope>NUCLEOTIDE SEQUENCE [LARGE SCALE GENOMIC DNA]</scope>
    <source>
        <strain evidence="8 9">BL-540</strain>
    </source>
</reference>
<evidence type="ECO:0000259" key="7">
    <source>
        <dbReference type="Pfam" id="PF04321"/>
    </source>
</evidence>
<dbReference type="InterPro" id="IPR029903">
    <property type="entry name" value="RmlD-like-bd"/>
</dbReference>
<dbReference type="UniPathway" id="UPA00124"/>